<accession>A0ABN9VGW2</accession>
<feature type="compositionally biased region" description="Basic residues" evidence="1">
    <location>
        <begin position="147"/>
        <end position="160"/>
    </location>
</feature>
<keyword evidence="3" id="KW-1185">Reference proteome</keyword>
<feature type="region of interest" description="Disordered" evidence="1">
    <location>
        <begin position="114"/>
        <end position="181"/>
    </location>
</feature>
<dbReference type="Proteomes" id="UP001189429">
    <property type="component" value="Unassembled WGS sequence"/>
</dbReference>
<proteinExistence type="predicted"/>
<feature type="compositionally biased region" description="Low complexity" evidence="1">
    <location>
        <begin position="114"/>
        <end position="146"/>
    </location>
</feature>
<organism evidence="2 3">
    <name type="scientific">Prorocentrum cordatum</name>
    <dbReference type="NCBI Taxonomy" id="2364126"/>
    <lineage>
        <taxon>Eukaryota</taxon>
        <taxon>Sar</taxon>
        <taxon>Alveolata</taxon>
        <taxon>Dinophyceae</taxon>
        <taxon>Prorocentrales</taxon>
        <taxon>Prorocentraceae</taxon>
        <taxon>Prorocentrum</taxon>
    </lineage>
</organism>
<evidence type="ECO:0000313" key="2">
    <source>
        <dbReference type="EMBL" id="CAK0872030.1"/>
    </source>
</evidence>
<protein>
    <submittedName>
        <fullName evidence="2">Uncharacterized protein</fullName>
    </submittedName>
</protein>
<name>A0ABN9VGW2_9DINO</name>
<evidence type="ECO:0000256" key="1">
    <source>
        <dbReference type="SAM" id="MobiDB-lite"/>
    </source>
</evidence>
<evidence type="ECO:0000313" key="3">
    <source>
        <dbReference type="Proteomes" id="UP001189429"/>
    </source>
</evidence>
<comment type="caution">
    <text evidence="2">The sequence shown here is derived from an EMBL/GenBank/DDBJ whole genome shotgun (WGS) entry which is preliminary data.</text>
</comment>
<gene>
    <name evidence="2" type="ORF">PCOR1329_LOCUS57619</name>
</gene>
<reference evidence="2" key="1">
    <citation type="submission" date="2023-10" db="EMBL/GenBank/DDBJ databases">
        <authorList>
            <person name="Chen Y."/>
            <person name="Shah S."/>
            <person name="Dougan E. K."/>
            <person name="Thang M."/>
            <person name="Chan C."/>
        </authorList>
    </citation>
    <scope>NUCLEOTIDE SEQUENCE [LARGE SCALE GENOMIC DNA]</scope>
</reference>
<dbReference type="EMBL" id="CAUYUJ010017126">
    <property type="protein sequence ID" value="CAK0872030.1"/>
    <property type="molecule type" value="Genomic_DNA"/>
</dbReference>
<sequence>MPRIHFGLGEDEGTLLATLARGLEAEVEVDAGSSVDFAKNRATPLWQHLPFCHAAAALMALRVFDAATSEDDCPAPPRRWTARDWCWGTSPLARRRRRPRRRRAGRWWRPAVAAGSWASAQAPAPAALPELPSSPASGRTASAAGRGQRRRQGCTRRPPRRPWGIWRGRQREQGRSAQRAR</sequence>